<dbReference type="CDD" id="cd01729">
    <property type="entry name" value="LSm7"/>
    <property type="match status" value="1"/>
</dbReference>
<dbReference type="InterPro" id="IPR010920">
    <property type="entry name" value="LSM_dom_sf"/>
</dbReference>
<dbReference type="PROSITE" id="PS52002">
    <property type="entry name" value="SM"/>
    <property type="match status" value="1"/>
</dbReference>
<dbReference type="AlphaFoldDB" id="A0A2P4Z039"/>
<keyword evidence="5" id="KW-0694">RNA-binding</keyword>
<dbReference type="GO" id="GO:0003723">
    <property type="term" value="F:RNA binding"/>
    <property type="evidence" value="ECO:0007669"/>
    <property type="project" value="UniProtKB-KW"/>
</dbReference>
<evidence type="ECO:0000256" key="3">
    <source>
        <dbReference type="ARBA" id="ARBA00022664"/>
    </source>
</evidence>
<dbReference type="PANTHER" id="PTHR10553:SF5">
    <property type="entry name" value="U6 SNRNA-ASSOCIATED SM-LIKE PROTEIN LSM7"/>
    <property type="match status" value="1"/>
</dbReference>
<evidence type="ECO:0000256" key="5">
    <source>
        <dbReference type="ARBA" id="ARBA00022884"/>
    </source>
</evidence>
<dbReference type="Gene3D" id="2.30.30.100">
    <property type="match status" value="1"/>
</dbReference>
<dbReference type="Proteomes" id="UP000236928">
    <property type="component" value="Unassembled WGS sequence"/>
</dbReference>
<evidence type="ECO:0000256" key="2">
    <source>
        <dbReference type="ARBA" id="ARBA00006850"/>
    </source>
</evidence>
<dbReference type="InterPro" id="IPR017132">
    <property type="entry name" value="Lsm7"/>
</dbReference>
<dbReference type="Pfam" id="PF01423">
    <property type="entry name" value="LSM"/>
    <property type="match status" value="1"/>
</dbReference>
<keyword evidence="7" id="KW-0539">Nucleus</keyword>
<reference evidence="10 11" key="1">
    <citation type="submission" date="2014-04" db="EMBL/GenBank/DDBJ databases">
        <title>Comparative Genomics of Cryptosporidium Species.</title>
        <authorList>
            <person name="Silva J.C."/>
            <person name="Su Q."/>
            <person name="Chalmers R."/>
            <person name="Chibucos M.C."/>
            <person name="Elwin K."/>
            <person name="Godinez A."/>
            <person name="Guo F."/>
            <person name="Huynh K."/>
            <person name="Orvis J."/>
            <person name="Ott S."/>
            <person name="Sadzewicz L."/>
            <person name="Sengamalay N."/>
            <person name="Shetty A."/>
            <person name="Sun M."/>
            <person name="Tallon L."/>
            <person name="Xiao L."/>
            <person name="Zhang H."/>
            <person name="Fraser C.M."/>
            <person name="Zhu G."/>
            <person name="Kissinger J."/>
            <person name="Widmer G."/>
        </authorList>
    </citation>
    <scope>NUCLEOTIDE SEQUENCE [LARGE SCALE GENOMIC DNA]</scope>
    <source>
        <strain evidence="10 11">UKMEL1</strain>
    </source>
</reference>
<evidence type="ECO:0000256" key="1">
    <source>
        <dbReference type="ARBA" id="ARBA00004123"/>
    </source>
</evidence>
<comment type="caution">
    <text evidence="10">The sequence shown here is derived from an EMBL/GenBank/DDBJ whole genome shotgun (WGS) entry which is preliminary data.</text>
</comment>
<evidence type="ECO:0000313" key="10">
    <source>
        <dbReference type="EMBL" id="POM83437.1"/>
    </source>
</evidence>
<evidence type="ECO:0000256" key="7">
    <source>
        <dbReference type="ARBA" id="ARBA00023242"/>
    </source>
</evidence>
<dbReference type="InterPro" id="IPR047575">
    <property type="entry name" value="Sm"/>
</dbReference>
<comment type="subcellular location">
    <subcellularLocation>
        <location evidence="1">Nucleus</location>
    </subcellularLocation>
</comment>
<dbReference type="VEuPathDB" id="CryptoDB:CmeUKMEL1_07390"/>
<name>A0A2P4Z039_9CRYT</name>
<gene>
    <name evidence="10" type="ORF">CmeUKMEL1_07390</name>
</gene>
<feature type="domain" description="Sm" evidence="9">
    <location>
        <begin position="4"/>
        <end position="84"/>
    </location>
</feature>
<evidence type="ECO:0000256" key="4">
    <source>
        <dbReference type="ARBA" id="ARBA00022728"/>
    </source>
</evidence>
<protein>
    <submittedName>
        <fullName evidence="10">LSM domain protein</fullName>
    </submittedName>
</protein>
<comment type="similarity">
    <text evidence="2">Belongs to the snRNP Sm proteins family.</text>
</comment>
<accession>A0A2P4Z039</accession>
<dbReference type="GO" id="GO:0071004">
    <property type="term" value="C:U2-type prespliceosome"/>
    <property type="evidence" value="ECO:0007669"/>
    <property type="project" value="TreeGrafter"/>
</dbReference>
<evidence type="ECO:0000313" key="11">
    <source>
        <dbReference type="Proteomes" id="UP000236928"/>
    </source>
</evidence>
<sequence length="97" mass="10757">MSSKSILGLNKFNNKEIKVKLCGGREVIGILRGFDAVTNLVLDETVEYMFDKDGFSSYPDQKRRLGLLVIRGASVLMICPSDGSEVIDNPYCNPQNN</sequence>
<dbReference type="GO" id="GO:0071013">
    <property type="term" value="C:catalytic step 2 spliceosome"/>
    <property type="evidence" value="ECO:0007669"/>
    <property type="project" value="TreeGrafter"/>
</dbReference>
<dbReference type="GO" id="GO:1990726">
    <property type="term" value="C:Lsm1-7-Pat1 complex"/>
    <property type="evidence" value="ECO:0007669"/>
    <property type="project" value="TreeGrafter"/>
</dbReference>
<dbReference type="SUPFAM" id="SSF50182">
    <property type="entry name" value="Sm-like ribonucleoproteins"/>
    <property type="match status" value="1"/>
</dbReference>
<dbReference type="GO" id="GO:0000956">
    <property type="term" value="P:nuclear-transcribed mRNA catabolic process"/>
    <property type="evidence" value="ECO:0007669"/>
    <property type="project" value="InterPro"/>
</dbReference>
<dbReference type="InterPro" id="IPR044641">
    <property type="entry name" value="Lsm7/SmG-like"/>
</dbReference>
<dbReference type="SMART" id="SM00651">
    <property type="entry name" value="Sm"/>
    <property type="match status" value="1"/>
</dbReference>
<keyword evidence="3" id="KW-0507">mRNA processing</keyword>
<dbReference type="GO" id="GO:0005688">
    <property type="term" value="C:U6 snRNP"/>
    <property type="evidence" value="ECO:0007669"/>
    <property type="project" value="TreeGrafter"/>
</dbReference>
<dbReference type="PIRSF" id="PIRSF037188">
    <property type="entry name" value="U6_snRNA_Lsm7"/>
    <property type="match status" value="1"/>
</dbReference>
<dbReference type="GO" id="GO:0005689">
    <property type="term" value="C:U12-type spliceosomal complex"/>
    <property type="evidence" value="ECO:0007669"/>
    <property type="project" value="TreeGrafter"/>
</dbReference>
<keyword evidence="6" id="KW-0508">mRNA splicing</keyword>
<dbReference type="GO" id="GO:0000398">
    <property type="term" value="P:mRNA splicing, via spliceosome"/>
    <property type="evidence" value="ECO:0007669"/>
    <property type="project" value="InterPro"/>
</dbReference>
<keyword evidence="8" id="KW-0687">Ribonucleoprotein</keyword>
<organism evidence="10 11">
    <name type="scientific">Cryptosporidium meleagridis</name>
    <dbReference type="NCBI Taxonomy" id="93969"/>
    <lineage>
        <taxon>Eukaryota</taxon>
        <taxon>Sar</taxon>
        <taxon>Alveolata</taxon>
        <taxon>Apicomplexa</taxon>
        <taxon>Conoidasida</taxon>
        <taxon>Coccidia</taxon>
        <taxon>Eucoccidiorida</taxon>
        <taxon>Eimeriorina</taxon>
        <taxon>Cryptosporidiidae</taxon>
        <taxon>Cryptosporidium</taxon>
    </lineage>
</organism>
<dbReference type="OrthoDB" id="2146at2759"/>
<dbReference type="GO" id="GO:0097526">
    <property type="term" value="C:spliceosomal tri-snRNP complex"/>
    <property type="evidence" value="ECO:0007669"/>
    <property type="project" value="TreeGrafter"/>
</dbReference>
<keyword evidence="4" id="KW-0747">Spliceosome</keyword>
<proteinExistence type="inferred from homology"/>
<evidence type="ECO:0000259" key="9">
    <source>
        <dbReference type="PROSITE" id="PS52002"/>
    </source>
</evidence>
<dbReference type="PANTHER" id="PTHR10553">
    <property type="entry name" value="SMALL NUCLEAR RIBONUCLEOPROTEIN"/>
    <property type="match status" value="1"/>
</dbReference>
<evidence type="ECO:0000256" key="6">
    <source>
        <dbReference type="ARBA" id="ARBA00023187"/>
    </source>
</evidence>
<dbReference type="InterPro" id="IPR001163">
    <property type="entry name" value="Sm_dom_euk/arc"/>
</dbReference>
<keyword evidence="11" id="KW-1185">Reference proteome</keyword>
<dbReference type="EMBL" id="JIBK01000014">
    <property type="protein sequence ID" value="POM83437.1"/>
    <property type="molecule type" value="Genomic_DNA"/>
</dbReference>
<evidence type="ECO:0000256" key="8">
    <source>
        <dbReference type="ARBA" id="ARBA00023274"/>
    </source>
</evidence>